<dbReference type="RefSeq" id="WP_133570860.1">
    <property type="nucleotide sequence ID" value="NZ_SNYR01000001.1"/>
</dbReference>
<comment type="similarity">
    <text evidence="1">Belongs to the CBP3 family.</text>
</comment>
<sequence length="198" mass="22314">MTLNNSFAASNDEKKMIFNPFRKNPHADAAYAVYNAIVAQSRHPDFYLHYGIKDNVTGRFDMIALHLSLVFHRLHEEDEKTKAFAQTLFDLFFKDMDRSLREMGVGDLTVPKKVKKMSELFYGLLGAIKDHFDPKDVDGLTQALSRNLFDPEDPENAKMLAHYCFGQLDHLDPQGQIDKGTLNLLPPNDAIKAGGGQG</sequence>
<name>A0A4R6VTY2_9HYPH</name>
<comment type="caution">
    <text evidence="4">The sequence shown here is derived from an EMBL/GenBank/DDBJ whole genome shotgun (WGS) entry which is preliminary data.</text>
</comment>
<feature type="domain" description="Ubiquinol-cytochrome c chaperone" evidence="3">
    <location>
        <begin position="49"/>
        <end position="173"/>
    </location>
</feature>
<organism evidence="4 5">
    <name type="scientific">Maritalea mobilis</name>
    <dbReference type="NCBI Taxonomy" id="483324"/>
    <lineage>
        <taxon>Bacteria</taxon>
        <taxon>Pseudomonadati</taxon>
        <taxon>Pseudomonadota</taxon>
        <taxon>Alphaproteobacteria</taxon>
        <taxon>Hyphomicrobiales</taxon>
        <taxon>Devosiaceae</taxon>
        <taxon>Maritalea</taxon>
    </lineage>
</organism>
<evidence type="ECO:0000256" key="1">
    <source>
        <dbReference type="ARBA" id="ARBA00006407"/>
    </source>
</evidence>
<dbReference type="OrthoDB" id="7158889at2"/>
<dbReference type="InterPro" id="IPR014569">
    <property type="entry name" value="Ubq_cyt-c_CBP3-rel"/>
</dbReference>
<dbReference type="PANTHER" id="PTHR12184:SF1">
    <property type="entry name" value="UBIQUINOL-CYTOCHROME-C REDUCTASE COMPLEX ASSEMBLY FACTOR 1"/>
    <property type="match status" value="1"/>
</dbReference>
<dbReference type="Proteomes" id="UP000295391">
    <property type="component" value="Unassembled WGS sequence"/>
</dbReference>
<proteinExistence type="inferred from homology"/>
<dbReference type="EMBL" id="SNYR01000001">
    <property type="protein sequence ID" value="TDQ66144.1"/>
    <property type="molecule type" value="Genomic_DNA"/>
</dbReference>
<comment type="similarity">
    <text evidence="2">Belongs to the UPF0174 family.</text>
</comment>
<gene>
    <name evidence="4" type="ORF">ATL17_0129</name>
</gene>
<dbReference type="Pfam" id="PF03981">
    <property type="entry name" value="Ubiq_cyt_C_chap"/>
    <property type="match status" value="1"/>
</dbReference>
<evidence type="ECO:0000259" key="3">
    <source>
        <dbReference type="Pfam" id="PF03981"/>
    </source>
</evidence>
<dbReference type="PIRSF" id="PIRSF032079">
    <property type="entry name" value="UCP032079"/>
    <property type="match status" value="1"/>
</dbReference>
<keyword evidence="5" id="KW-1185">Reference proteome</keyword>
<dbReference type="InterPro" id="IPR007129">
    <property type="entry name" value="Ubiqinol_cyt_c_chaperone_CPB3"/>
</dbReference>
<evidence type="ECO:0000313" key="4">
    <source>
        <dbReference type="EMBL" id="TDQ66144.1"/>
    </source>
</evidence>
<dbReference type="AlphaFoldDB" id="A0A4R6VTY2"/>
<accession>A0A4R6VTY2</accession>
<protein>
    <submittedName>
        <fullName evidence="4">Cytochrome b pre-mRNA-processing protein 3</fullName>
    </submittedName>
</protein>
<evidence type="ECO:0000313" key="5">
    <source>
        <dbReference type="Proteomes" id="UP000295391"/>
    </source>
</evidence>
<dbReference type="InterPro" id="IPR021150">
    <property type="entry name" value="Ubiq_cyt_c_chap"/>
</dbReference>
<dbReference type="PANTHER" id="PTHR12184">
    <property type="entry name" value="UBIQUINOL-CYTOCHROME C REDUCTASE COMPLEX ASSEMBLY FACTOR 1 FAMILY MEMBER"/>
    <property type="match status" value="1"/>
</dbReference>
<reference evidence="4 5" key="1">
    <citation type="submission" date="2019-03" db="EMBL/GenBank/DDBJ databases">
        <title>Genomic Encyclopedia of Type Strains, Phase III (KMG-III): the genomes of soil and plant-associated and newly described type strains.</title>
        <authorList>
            <person name="Whitman W."/>
        </authorList>
    </citation>
    <scope>NUCLEOTIDE SEQUENCE [LARGE SCALE GENOMIC DNA]</scope>
    <source>
        <strain evidence="4 5">CGMCC 1.7002</strain>
    </source>
</reference>
<evidence type="ECO:0000256" key="2">
    <source>
        <dbReference type="ARBA" id="ARBA00006436"/>
    </source>
</evidence>